<dbReference type="InterPro" id="IPR036890">
    <property type="entry name" value="HATPase_C_sf"/>
</dbReference>
<evidence type="ECO:0000256" key="10">
    <source>
        <dbReference type="SAM" id="Phobius"/>
    </source>
</evidence>
<feature type="transmembrane region" description="Helical" evidence="10">
    <location>
        <begin position="113"/>
        <end position="131"/>
    </location>
</feature>
<dbReference type="GO" id="GO:0005524">
    <property type="term" value="F:ATP binding"/>
    <property type="evidence" value="ECO:0007669"/>
    <property type="project" value="UniProtKB-KW"/>
</dbReference>
<sequence>MEQPTPRFLVDRHIGFRELVVLDCLIAAGYVALALLLQHATPGDAGLTGTVADALVVAAGLPLAVRRLWPLPVLGVIVVVSVVALVSGVITDPFAAPALALYPVALARPGQRWIPVAAAGALGISAALATAPTVAYASWWLAGPGLILVGWALIAASWTLGSATQQRRVYAAREAARMAEHAVTSERLRIARELHDVVAHSIGVIAVKAAVTHHLLSDPSDEVREALQLIEESSRSALTEMRHMLGVLRSDCDSGPVLAPAPGPDGLSALVERCAAAGVTVRLHAEGLDRLPHALGLTVHRITQEALTNAVKHAAPTRCDVTIGVDDRRITIEIVDEGPPELTRAPPTAPGHGLIGMRERCAIYGGRFTAGPRPGGGYRVQATIPWQKTQDTDGVRR</sequence>
<dbReference type="GO" id="GO:0016020">
    <property type="term" value="C:membrane"/>
    <property type="evidence" value="ECO:0007669"/>
    <property type="project" value="InterPro"/>
</dbReference>
<keyword evidence="8" id="KW-0902">Two-component regulatory system</keyword>
<evidence type="ECO:0000256" key="4">
    <source>
        <dbReference type="ARBA" id="ARBA00022679"/>
    </source>
</evidence>
<feature type="domain" description="Histidine kinase/HSP90-like ATPase" evidence="11">
    <location>
        <begin position="298"/>
        <end position="386"/>
    </location>
</feature>
<dbReference type="Gene3D" id="1.20.5.1930">
    <property type="match status" value="1"/>
</dbReference>
<dbReference type="RefSeq" id="WP_213006347.1">
    <property type="nucleotide sequence ID" value="NZ_BOQN01000028.1"/>
</dbReference>
<keyword evidence="7" id="KW-0067">ATP-binding</keyword>
<evidence type="ECO:0000256" key="8">
    <source>
        <dbReference type="ARBA" id="ARBA00023012"/>
    </source>
</evidence>
<evidence type="ECO:0000256" key="6">
    <source>
        <dbReference type="ARBA" id="ARBA00022777"/>
    </source>
</evidence>
<dbReference type="Pfam" id="PF23539">
    <property type="entry name" value="DUF7134"/>
    <property type="match status" value="1"/>
</dbReference>
<evidence type="ECO:0000259" key="11">
    <source>
        <dbReference type="Pfam" id="PF02518"/>
    </source>
</evidence>
<evidence type="ECO:0000256" key="2">
    <source>
        <dbReference type="ARBA" id="ARBA00012438"/>
    </source>
</evidence>
<feature type="domain" description="Signal transduction histidine kinase subgroup 3 dimerisation and phosphoacceptor" evidence="12">
    <location>
        <begin position="186"/>
        <end position="250"/>
    </location>
</feature>
<dbReference type="EMBL" id="BOQN01000028">
    <property type="protein sequence ID" value="GIM90422.1"/>
    <property type="molecule type" value="Genomic_DNA"/>
</dbReference>
<keyword evidence="4" id="KW-0808">Transferase</keyword>
<keyword evidence="15" id="KW-1185">Reference proteome</keyword>
<keyword evidence="6 14" id="KW-0418">Kinase</keyword>
<feature type="transmembrane region" description="Helical" evidence="10">
    <location>
        <begin position="20"/>
        <end position="38"/>
    </location>
</feature>
<dbReference type="Pfam" id="PF02518">
    <property type="entry name" value="HATPase_c"/>
    <property type="match status" value="1"/>
</dbReference>
<accession>A0A919VZR4</accession>
<keyword evidence="10" id="KW-1133">Transmembrane helix</keyword>
<evidence type="ECO:0000313" key="15">
    <source>
        <dbReference type="Proteomes" id="UP000677082"/>
    </source>
</evidence>
<dbReference type="Proteomes" id="UP000677082">
    <property type="component" value="Unassembled WGS sequence"/>
</dbReference>
<dbReference type="InterPro" id="IPR011712">
    <property type="entry name" value="Sig_transdc_His_kin_sub3_dim/P"/>
</dbReference>
<dbReference type="GO" id="GO:0046983">
    <property type="term" value="F:protein dimerization activity"/>
    <property type="evidence" value="ECO:0007669"/>
    <property type="project" value="InterPro"/>
</dbReference>
<keyword evidence="10" id="KW-0472">Membrane</keyword>
<comment type="catalytic activity">
    <reaction evidence="1">
        <text>ATP + protein L-histidine = ADP + protein N-phospho-L-histidine.</text>
        <dbReference type="EC" id="2.7.13.3"/>
    </reaction>
</comment>
<keyword evidence="3" id="KW-0597">Phosphoprotein</keyword>
<feature type="domain" description="DUF7134" evidence="13">
    <location>
        <begin position="20"/>
        <end position="168"/>
    </location>
</feature>
<dbReference type="EC" id="2.7.13.3" evidence="2"/>
<dbReference type="InterPro" id="IPR055558">
    <property type="entry name" value="DUF7134"/>
</dbReference>
<organism evidence="14 15">
    <name type="scientific">Paractinoplanes toevensis</name>
    <dbReference type="NCBI Taxonomy" id="571911"/>
    <lineage>
        <taxon>Bacteria</taxon>
        <taxon>Bacillati</taxon>
        <taxon>Actinomycetota</taxon>
        <taxon>Actinomycetes</taxon>
        <taxon>Micromonosporales</taxon>
        <taxon>Micromonosporaceae</taxon>
        <taxon>Paractinoplanes</taxon>
    </lineage>
</organism>
<evidence type="ECO:0000256" key="9">
    <source>
        <dbReference type="SAM" id="MobiDB-lite"/>
    </source>
</evidence>
<feature type="transmembrane region" description="Helical" evidence="10">
    <location>
        <begin position="71"/>
        <end position="101"/>
    </location>
</feature>
<keyword evidence="10" id="KW-0812">Transmembrane</keyword>
<evidence type="ECO:0000256" key="3">
    <source>
        <dbReference type="ARBA" id="ARBA00022553"/>
    </source>
</evidence>
<evidence type="ECO:0000256" key="7">
    <source>
        <dbReference type="ARBA" id="ARBA00022840"/>
    </source>
</evidence>
<dbReference type="GO" id="GO:0000155">
    <property type="term" value="F:phosphorelay sensor kinase activity"/>
    <property type="evidence" value="ECO:0007669"/>
    <property type="project" value="InterPro"/>
</dbReference>
<dbReference type="Pfam" id="PF07730">
    <property type="entry name" value="HisKA_3"/>
    <property type="match status" value="1"/>
</dbReference>
<gene>
    <name evidence="14" type="ORF">Ato02nite_022150</name>
</gene>
<dbReference type="InterPro" id="IPR050482">
    <property type="entry name" value="Sensor_HK_TwoCompSys"/>
</dbReference>
<dbReference type="PANTHER" id="PTHR24421">
    <property type="entry name" value="NITRATE/NITRITE SENSOR PROTEIN NARX-RELATED"/>
    <property type="match status" value="1"/>
</dbReference>
<dbReference type="InterPro" id="IPR003594">
    <property type="entry name" value="HATPase_dom"/>
</dbReference>
<feature type="region of interest" description="Disordered" evidence="9">
    <location>
        <begin position="374"/>
        <end position="397"/>
    </location>
</feature>
<evidence type="ECO:0000259" key="12">
    <source>
        <dbReference type="Pfam" id="PF07730"/>
    </source>
</evidence>
<proteinExistence type="predicted"/>
<evidence type="ECO:0000259" key="13">
    <source>
        <dbReference type="Pfam" id="PF23539"/>
    </source>
</evidence>
<evidence type="ECO:0000256" key="1">
    <source>
        <dbReference type="ARBA" id="ARBA00000085"/>
    </source>
</evidence>
<keyword evidence="5" id="KW-0547">Nucleotide-binding</keyword>
<dbReference type="CDD" id="cd16917">
    <property type="entry name" value="HATPase_UhpB-NarQ-NarX-like"/>
    <property type="match status" value="1"/>
</dbReference>
<reference evidence="14 15" key="1">
    <citation type="submission" date="2021-03" db="EMBL/GenBank/DDBJ databases">
        <title>Whole genome shotgun sequence of Actinoplanes toevensis NBRC 105298.</title>
        <authorList>
            <person name="Komaki H."/>
            <person name="Tamura T."/>
        </authorList>
    </citation>
    <scope>NUCLEOTIDE SEQUENCE [LARGE SCALE GENOMIC DNA]</scope>
    <source>
        <strain evidence="14 15">NBRC 105298</strain>
    </source>
</reference>
<dbReference type="AlphaFoldDB" id="A0A919VZR4"/>
<evidence type="ECO:0000313" key="14">
    <source>
        <dbReference type="EMBL" id="GIM90422.1"/>
    </source>
</evidence>
<dbReference type="SUPFAM" id="SSF55874">
    <property type="entry name" value="ATPase domain of HSP90 chaperone/DNA topoisomerase II/histidine kinase"/>
    <property type="match status" value="1"/>
</dbReference>
<evidence type="ECO:0000256" key="5">
    <source>
        <dbReference type="ARBA" id="ARBA00022741"/>
    </source>
</evidence>
<feature type="transmembrane region" description="Helical" evidence="10">
    <location>
        <begin position="137"/>
        <end position="160"/>
    </location>
</feature>
<protein>
    <recommendedName>
        <fullName evidence="2">histidine kinase</fullName>
        <ecNumber evidence="2">2.7.13.3</ecNumber>
    </recommendedName>
</protein>
<name>A0A919VZR4_9ACTN</name>
<dbReference type="Gene3D" id="3.30.565.10">
    <property type="entry name" value="Histidine kinase-like ATPase, C-terminal domain"/>
    <property type="match status" value="1"/>
</dbReference>
<comment type="caution">
    <text evidence="14">The sequence shown here is derived from an EMBL/GenBank/DDBJ whole genome shotgun (WGS) entry which is preliminary data.</text>
</comment>
<dbReference type="PANTHER" id="PTHR24421:SF10">
    <property type="entry name" value="NITRATE_NITRITE SENSOR PROTEIN NARQ"/>
    <property type="match status" value="1"/>
</dbReference>